<gene>
    <name evidence="1" type="ORF">CGLO_14099</name>
</gene>
<evidence type="ECO:0000313" key="1">
    <source>
        <dbReference type="EMBL" id="EQB46828.1"/>
    </source>
</evidence>
<accession>T0K270</accession>
<evidence type="ECO:0000313" key="2">
    <source>
        <dbReference type="Proteomes" id="UP000015530"/>
    </source>
</evidence>
<proteinExistence type="predicted"/>
<protein>
    <submittedName>
        <fullName evidence="1">Uncharacterized protein</fullName>
    </submittedName>
</protein>
<comment type="caution">
    <text evidence="1">The sequence shown here is derived from an EMBL/GenBank/DDBJ whole genome shotgun (WGS) entry which is preliminary data.</text>
</comment>
<sequence length="27" mass="3054">MKRQACPAKYDGSNGIKLIGRTSCWLR</sequence>
<name>T0K270_COLGC</name>
<dbReference type="EMBL" id="AMYD01003246">
    <property type="protein sequence ID" value="EQB46828.1"/>
    <property type="molecule type" value="Genomic_DNA"/>
</dbReference>
<reference evidence="2" key="1">
    <citation type="journal article" date="2013" name="Mol. Plant Microbe Interact.">
        <title>Global aspects of pacC regulation of pathogenicity genes in Colletotrichum gloeosporioides as revealed by transcriptome analysis.</title>
        <authorList>
            <person name="Alkan N."/>
            <person name="Meng X."/>
            <person name="Friedlander G."/>
            <person name="Reuveni E."/>
            <person name="Sukno S."/>
            <person name="Sherman A."/>
            <person name="Thon M."/>
            <person name="Fluhr R."/>
            <person name="Prusky D."/>
        </authorList>
    </citation>
    <scope>NUCLEOTIDE SEQUENCE [LARGE SCALE GENOMIC DNA]</scope>
    <source>
        <strain evidence="2">Cg-14</strain>
    </source>
</reference>
<dbReference type="Proteomes" id="UP000015530">
    <property type="component" value="Unassembled WGS sequence"/>
</dbReference>
<organism evidence="1 2">
    <name type="scientific">Colletotrichum gloeosporioides (strain Cg-14)</name>
    <name type="common">Anthracnose fungus</name>
    <name type="synonym">Glomerella cingulata</name>
    <dbReference type="NCBI Taxonomy" id="1237896"/>
    <lineage>
        <taxon>Eukaryota</taxon>
        <taxon>Fungi</taxon>
        <taxon>Dikarya</taxon>
        <taxon>Ascomycota</taxon>
        <taxon>Pezizomycotina</taxon>
        <taxon>Sordariomycetes</taxon>
        <taxon>Hypocreomycetidae</taxon>
        <taxon>Glomerellales</taxon>
        <taxon>Glomerellaceae</taxon>
        <taxon>Colletotrichum</taxon>
        <taxon>Colletotrichum gloeosporioides species complex</taxon>
    </lineage>
</organism>
<dbReference type="AlphaFoldDB" id="T0K270"/>
<dbReference type="HOGENOM" id="CLU_3415198_0_0_1"/>